<keyword evidence="3" id="KW-1185">Reference proteome</keyword>
<sequence>MAGKSGLASALAAAVMLSAPVMSANAAPEASVDIELNRLEQNGEACRMTFVTRNGLSADLESSGFEMVVFDAKGLVKMMTVFDFGALPAGKTVVRRFDLPDTGCESVSRILVNGAARCKGAGIEAADCAKALKTKNLTDAEFGS</sequence>
<feature type="signal peptide" evidence="1">
    <location>
        <begin position="1"/>
        <end position="26"/>
    </location>
</feature>
<name>A0A4R5PPP5_9HYPH</name>
<comment type="caution">
    <text evidence="2">The sequence shown here is derived from an EMBL/GenBank/DDBJ whole genome shotgun (WGS) entry which is preliminary data.</text>
</comment>
<protein>
    <recommendedName>
        <fullName evidence="4">Tat pathway signal protein</fullName>
    </recommendedName>
</protein>
<evidence type="ECO:0000313" key="2">
    <source>
        <dbReference type="EMBL" id="TDH39084.1"/>
    </source>
</evidence>
<gene>
    <name evidence="2" type="ORF">E2A64_08375</name>
</gene>
<evidence type="ECO:0008006" key="4">
    <source>
        <dbReference type="Google" id="ProtNLM"/>
    </source>
</evidence>
<dbReference type="AlphaFoldDB" id="A0A4R5PPP5"/>
<dbReference type="OrthoDB" id="7707524at2"/>
<dbReference type="Proteomes" id="UP000295131">
    <property type="component" value="Unassembled WGS sequence"/>
</dbReference>
<dbReference type="RefSeq" id="WP_133283916.1">
    <property type="nucleotide sequence ID" value="NZ_SMSI01000001.1"/>
</dbReference>
<reference evidence="2 3" key="1">
    <citation type="journal article" date="2013" name="Int. J. Syst. Evol. Microbiol.">
        <title>Hoeflea suaedae sp. nov., an endophytic bacterium isolated from the root of the halophyte Suaeda maritima.</title>
        <authorList>
            <person name="Chung E.J."/>
            <person name="Park J.A."/>
            <person name="Pramanik P."/>
            <person name="Bibi F."/>
            <person name="Jeon C.O."/>
            <person name="Chung Y.R."/>
        </authorList>
    </citation>
    <scope>NUCLEOTIDE SEQUENCE [LARGE SCALE GENOMIC DNA]</scope>
    <source>
        <strain evidence="2 3">YC6898</strain>
    </source>
</reference>
<proteinExistence type="predicted"/>
<accession>A0A4R5PPP5</accession>
<dbReference type="EMBL" id="SMSI01000001">
    <property type="protein sequence ID" value="TDH39084.1"/>
    <property type="molecule type" value="Genomic_DNA"/>
</dbReference>
<feature type="chain" id="PRO_5020241068" description="Tat pathway signal protein" evidence="1">
    <location>
        <begin position="27"/>
        <end position="144"/>
    </location>
</feature>
<organism evidence="2 3">
    <name type="scientific">Pseudohoeflea suaedae</name>
    <dbReference type="NCBI Taxonomy" id="877384"/>
    <lineage>
        <taxon>Bacteria</taxon>
        <taxon>Pseudomonadati</taxon>
        <taxon>Pseudomonadota</taxon>
        <taxon>Alphaproteobacteria</taxon>
        <taxon>Hyphomicrobiales</taxon>
        <taxon>Rhizobiaceae</taxon>
        <taxon>Pseudohoeflea</taxon>
    </lineage>
</organism>
<evidence type="ECO:0000313" key="3">
    <source>
        <dbReference type="Proteomes" id="UP000295131"/>
    </source>
</evidence>
<evidence type="ECO:0000256" key="1">
    <source>
        <dbReference type="SAM" id="SignalP"/>
    </source>
</evidence>
<keyword evidence="1" id="KW-0732">Signal</keyword>